<comment type="caution">
    <text evidence="1">The sequence shown here is derived from an EMBL/GenBank/DDBJ whole genome shotgun (WGS) entry which is preliminary data.</text>
</comment>
<name>A0ABP7JAS3_9ACTN</name>
<evidence type="ECO:0000313" key="1">
    <source>
        <dbReference type="EMBL" id="GAA3838278.1"/>
    </source>
</evidence>
<sequence length="141" mass="14309">MVVAVPLLMLAFMVLCGRVTESRLRVADAAHQAARAASTAPSVGVAKNRARATAAAALGDAGVVCRSLDVEVEGGLQPGDTVTAVVTCLVDLSDLALLQVPGTAIIRVSMASPVDVYRGSALGFANSQVPWGPNRSVGAEP</sequence>
<evidence type="ECO:0000313" key="2">
    <source>
        <dbReference type="Proteomes" id="UP001501009"/>
    </source>
</evidence>
<dbReference type="Proteomes" id="UP001501009">
    <property type="component" value="Unassembled WGS sequence"/>
</dbReference>
<gene>
    <name evidence="1" type="ORF">GCM10022403_083460</name>
</gene>
<accession>A0ABP7JAS3</accession>
<dbReference type="EMBL" id="BAABDE010000034">
    <property type="protein sequence ID" value="GAA3838278.1"/>
    <property type="molecule type" value="Genomic_DNA"/>
</dbReference>
<organism evidence="1 2">
    <name type="scientific">Streptomyces coacervatus</name>
    <dbReference type="NCBI Taxonomy" id="647381"/>
    <lineage>
        <taxon>Bacteria</taxon>
        <taxon>Bacillati</taxon>
        <taxon>Actinomycetota</taxon>
        <taxon>Actinomycetes</taxon>
        <taxon>Kitasatosporales</taxon>
        <taxon>Streptomycetaceae</taxon>
        <taxon>Streptomyces</taxon>
    </lineage>
</organism>
<proteinExistence type="predicted"/>
<protein>
    <recommendedName>
        <fullName evidence="3">Pilus assembly protein</fullName>
    </recommendedName>
</protein>
<reference evidence="2" key="1">
    <citation type="journal article" date="2019" name="Int. J. Syst. Evol. Microbiol.">
        <title>The Global Catalogue of Microorganisms (GCM) 10K type strain sequencing project: providing services to taxonomists for standard genome sequencing and annotation.</title>
        <authorList>
            <consortium name="The Broad Institute Genomics Platform"/>
            <consortium name="The Broad Institute Genome Sequencing Center for Infectious Disease"/>
            <person name="Wu L."/>
            <person name="Ma J."/>
        </authorList>
    </citation>
    <scope>NUCLEOTIDE SEQUENCE [LARGE SCALE GENOMIC DNA]</scope>
    <source>
        <strain evidence="2">JCM 17138</strain>
    </source>
</reference>
<evidence type="ECO:0008006" key="3">
    <source>
        <dbReference type="Google" id="ProtNLM"/>
    </source>
</evidence>
<keyword evidence="2" id="KW-1185">Reference proteome</keyword>